<sequence>MVKGRGTVSCRSAQLRRGPESQIGGESRIRVQSGQSLGPGKDHSPAQNPGLVWRVTGGLFSATKSVIGAAAGGVAWVGGRSLEITKATVTTVPTMGAGLVKGGVSAVAGGVASPKHERLKVKMLGESELQELLSFLKPETRPDVKAGATECVLGLSANRDGCLFLGSKPDLLRALLVLTRDPSIAIVKDVYYTFINLSADEKLHQVLVSELDLLPLLCTNLLDPTFPLSDQICTILTNLSRSDQTCPEVYKVLQDKVGLYKLVEIFCCETFNPKASLHYIGPLLCVLQRLLPFTQFEASTIRRGGVIGTLRNCCFDHARHSWLLSDDVDLLPFLLLPLAGPEELSEEENEGLPVDLQYLPEDKQRESDPDLRKMLLETLLLLCATSRGRCLQRRGETHTCPDRRRASGGMENLMESVSARGRGEEAERGRRTGAKRTGKGNKPGPEPGLNQV</sequence>
<protein>
    <recommendedName>
        <fullName evidence="7">Protein HGH1 N-terminal domain-containing protein</fullName>
    </recommendedName>
</protein>
<feature type="compositionally biased region" description="Basic and acidic residues" evidence="6">
    <location>
        <begin position="394"/>
        <end position="405"/>
    </location>
</feature>
<dbReference type="PANTHER" id="PTHR13387:SF9">
    <property type="entry name" value="PROTEIN HGH1 HOMOLOG"/>
    <property type="match status" value="1"/>
</dbReference>
<reference evidence="9" key="1">
    <citation type="submission" date="2024-04" db="EMBL/GenBank/DDBJ databases">
        <title>Salinicola lusitanus LLJ914,a marine bacterium isolated from the Okinawa Trough.</title>
        <authorList>
            <person name="Li J."/>
        </authorList>
    </citation>
    <scope>NUCLEOTIDE SEQUENCE [LARGE SCALE GENOMIC DNA]</scope>
</reference>
<dbReference type="InterPro" id="IPR016024">
    <property type="entry name" value="ARM-type_fold"/>
</dbReference>
<keyword evidence="5" id="KW-0472">Membrane</keyword>
<comment type="caution">
    <text evidence="8">The sequence shown here is derived from an EMBL/GenBank/DDBJ whole genome shotgun (WGS) entry which is preliminary data.</text>
</comment>
<dbReference type="GO" id="GO:0016020">
    <property type="term" value="C:membrane"/>
    <property type="evidence" value="ECO:0007669"/>
    <property type="project" value="UniProtKB-SubCell"/>
</dbReference>
<feature type="domain" description="Protein HGH1 N-terminal" evidence="7">
    <location>
        <begin position="285"/>
        <end position="373"/>
    </location>
</feature>
<name>A0AAW0NLK8_9GOBI</name>
<evidence type="ECO:0000313" key="9">
    <source>
        <dbReference type="Proteomes" id="UP001460270"/>
    </source>
</evidence>
<keyword evidence="3" id="KW-0812">Transmembrane</keyword>
<dbReference type="EMBL" id="JBBPFD010000013">
    <property type="protein sequence ID" value="KAK7902223.1"/>
    <property type="molecule type" value="Genomic_DNA"/>
</dbReference>
<evidence type="ECO:0000256" key="5">
    <source>
        <dbReference type="ARBA" id="ARBA00023136"/>
    </source>
</evidence>
<dbReference type="InterPro" id="IPR028153">
    <property type="entry name" value="UPF0444"/>
</dbReference>
<comment type="similarity">
    <text evidence="2">Belongs to the TMEM263 family.</text>
</comment>
<dbReference type="Proteomes" id="UP001460270">
    <property type="component" value="Unassembled WGS sequence"/>
</dbReference>
<dbReference type="SUPFAM" id="SSF48371">
    <property type="entry name" value="ARM repeat"/>
    <property type="match status" value="1"/>
</dbReference>
<dbReference type="AlphaFoldDB" id="A0AAW0NLK8"/>
<evidence type="ECO:0000256" key="1">
    <source>
        <dbReference type="ARBA" id="ARBA00004141"/>
    </source>
</evidence>
<dbReference type="Pfam" id="PF04063">
    <property type="entry name" value="DUF383"/>
    <property type="match status" value="1"/>
</dbReference>
<proteinExistence type="inferred from homology"/>
<dbReference type="Pfam" id="PF15475">
    <property type="entry name" value="UPF0444"/>
    <property type="match status" value="1"/>
</dbReference>
<evidence type="ECO:0000256" key="2">
    <source>
        <dbReference type="ARBA" id="ARBA00008411"/>
    </source>
</evidence>
<keyword evidence="4" id="KW-1133">Transmembrane helix</keyword>
<evidence type="ECO:0000256" key="4">
    <source>
        <dbReference type="ARBA" id="ARBA00022989"/>
    </source>
</evidence>
<dbReference type="PANTHER" id="PTHR13387">
    <property type="entry name" value="PROTEIN HGH1 HOMOLOG"/>
    <property type="match status" value="1"/>
</dbReference>
<dbReference type="InterPro" id="IPR039717">
    <property type="entry name" value="Hgh1"/>
</dbReference>
<evidence type="ECO:0000259" key="7">
    <source>
        <dbReference type="Pfam" id="PF04063"/>
    </source>
</evidence>
<evidence type="ECO:0000256" key="6">
    <source>
        <dbReference type="SAM" id="MobiDB-lite"/>
    </source>
</evidence>
<evidence type="ECO:0000313" key="8">
    <source>
        <dbReference type="EMBL" id="KAK7902223.1"/>
    </source>
</evidence>
<gene>
    <name evidence="8" type="ORF">WMY93_018992</name>
</gene>
<dbReference type="Gene3D" id="1.25.10.10">
    <property type="entry name" value="Leucine-rich Repeat Variant"/>
    <property type="match status" value="1"/>
</dbReference>
<evidence type="ECO:0000256" key="3">
    <source>
        <dbReference type="ARBA" id="ARBA00022692"/>
    </source>
</evidence>
<feature type="region of interest" description="Disordered" evidence="6">
    <location>
        <begin position="1"/>
        <end position="49"/>
    </location>
</feature>
<feature type="region of interest" description="Disordered" evidence="6">
    <location>
        <begin position="394"/>
        <end position="452"/>
    </location>
</feature>
<organism evidence="8 9">
    <name type="scientific">Mugilogobius chulae</name>
    <name type="common">yellowstripe goby</name>
    <dbReference type="NCBI Taxonomy" id="88201"/>
    <lineage>
        <taxon>Eukaryota</taxon>
        <taxon>Metazoa</taxon>
        <taxon>Chordata</taxon>
        <taxon>Craniata</taxon>
        <taxon>Vertebrata</taxon>
        <taxon>Euteleostomi</taxon>
        <taxon>Actinopterygii</taxon>
        <taxon>Neopterygii</taxon>
        <taxon>Teleostei</taxon>
        <taxon>Neoteleostei</taxon>
        <taxon>Acanthomorphata</taxon>
        <taxon>Gobiaria</taxon>
        <taxon>Gobiiformes</taxon>
        <taxon>Gobioidei</taxon>
        <taxon>Gobiidae</taxon>
        <taxon>Gobionellinae</taxon>
        <taxon>Mugilogobius</taxon>
    </lineage>
</organism>
<accession>A0AAW0NLK8</accession>
<keyword evidence="9" id="KW-1185">Reference proteome</keyword>
<feature type="compositionally biased region" description="Basic and acidic residues" evidence="6">
    <location>
        <begin position="421"/>
        <end position="430"/>
    </location>
</feature>
<dbReference type="InterPro" id="IPR007205">
    <property type="entry name" value="Protein_HGH1_N"/>
</dbReference>
<comment type="subcellular location">
    <subcellularLocation>
        <location evidence="1">Membrane</location>
        <topology evidence="1">Multi-pass membrane protein</topology>
    </subcellularLocation>
</comment>
<dbReference type="InterPro" id="IPR011989">
    <property type="entry name" value="ARM-like"/>
</dbReference>